<dbReference type="InterPro" id="IPR008571">
    <property type="entry name" value="HerA-like"/>
</dbReference>
<protein>
    <submittedName>
        <fullName evidence="2">ATPase</fullName>
    </submittedName>
</protein>
<reference evidence="2 3" key="1">
    <citation type="submission" date="2013-08" db="EMBL/GenBank/DDBJ databases">
        <title>Intrasporangium oryzae NRRL B-24470.</title>
        <authorList>
            <person name="Liu H."/>
            <person name="Wang G."/>
        </authorList>
    </citation>
    <scope>NUCLEOTIDE SEQUENCE [LARGE SCALE GENOMIC DNA]</scope>
    <source>
        <strain evidence="2 3">NRRL B-24470</strain>
    </source>
</reference>
<proteinExistence type="predicted"/>
<dbReference type="AlphaFoldDB" id="W9GBX4"/>
<keyword evidence="3" id="KW-1185">Reference proteome</keyword>
<evidence type="ECO:0000259" key="1">
    <source>
        <dbReference type="Pfam" id="PF01935"/>
    </source>
</evidence>
<dbReference type="Proteomes" id="UP000019489">
    <property type="component" value="Unassembled WGS sequence"/>
</dbReference>
<feature type="domain" description="Helicase HerA central" evidence="1">
    <location>
        <begin position="9"/>
        <end position="90"/>
    </location>
</feature>
<dbReference type="Gene3D" id="3.40.50.300">
    <property type="entry name" value="P-loop containing nucleotide triphosphate hydrolases"/>
    <property type="match status" value="2"/>
</dbReference>
<dbReference type="InterPro" id="IPR027417">
    <property type="entry name" value="P-loop_NTPase"/>
</dbReference>
<evidence type="ECO:0000313" key="2">
    <source>
        <dbReference type="EMBL" id="EWT02732.1"/>
    </source>
</evidence>
<comment type="caution">
    <text evidence="2">The sequence shown here is derived from an EMBL/GenBank/DDBJ whole genome shotgun (WGS) entry which is preliminary data.</text>
</comment>
<gene>
    <name evidence="2" type="ORF">N865_04705</name>
</gene>
<name>W9GBX4_9MICO</name>
<accession>W9GBX4</accession>
<dbReference type="Pfam" id="PF01935">
    <property type="entry name" value="DUF87"/>
    <property type="match status" value="1"/>
</dbReference>
<sequence length="358" mass="39251">MGSWRSGDVETPLALRAQGFNRHTFLCGQSGSGKTYALGVILEQLIMHTELPIVVLDPNGDYVHLGTPRPDAPPAESAAIRAADIVVRHGRADGEEAIKVAFVHMPRHVQAAVLELDPVRDREEYNQWLHLQLTSGVGTMDDVTTALRNGPPAPRALGQRIENLGVAEWDIWPWNLDHQEPPPHRVTVLDVSTFRTAQEPLVTALDVVERLWANREDRVPTLVVIDEAHNLCPAAPTTPLQTILTDRLIQIAAEGRKYGIWLLLSTQRPSKVHPQVTSQCDNLVLMRMNSPADVEELGRLFGFVPPSMLEVSPTFAQGELLVAGVFTPVPIEGRVGPRITVEGGSDVRVPMPPAPDGH</sequence>
<organism evidence="2 3">
    <name type="scientific">Intrasporangium oryzae NRRL B-24470</name>
    <dbReference type="NCBI Taxonomy" id="1386089"/>
    <lineage>
        <taxon>Bacteria</taxon>
        <taxon>Bacillati</taxon>
        <taxon>Actinomycetota</taxon>
        <taxon>Actinomycetes</taxon>
        <taxon>Micrococcales</taxon>
        <taxon>Intrasporangiaceae</taxon>
        <taxon>Intrasporangium</taxon>
    </lineage>
</organism>
<dbReference type="EMBL" id="AWSA01000008">
    <property type="protein sequence ID" value="EWT02732.1"/>
    <property type="molecule type" value="Genomic_DNA"/>
</dbReference>
<dbReference type="eggNOG" id="COG0433">
    <property type="taxonomic scope" value="Bacteria"/>
</dbReference>
<dbReference type="PANTHER" id="PTHR42957">
    <property type="entry name" value="HELICASE MJ1565-RELATED"/>
    <property type="match status" value="1"/>
</dbReference>
<dbReference type="SUPFAM" id="SSF52540">
    <property type="entry name" value="P-loop containing nucleoside triphosphate hydrolases"/>
    <property type="match status" value="1"/>
</dbReference>
<dbReference type="InterPro" id="IPR002789">
    <property type="entry name" value="HerA_central"/>
</dbReference>
<evidence type="ECO:0000313" key="3">
    <source>
        <dbReference type="Proteomes" id="UP000019489"/>
    </source>
</evidence>
<dbReference type="PANTHER" id="PTHR42957:SF1">
    <property type="entry name" value="HELICASE MJ1565-RELATED"/>
    <property type="match status" value="1"/>
</dbReference>
<dbReference type="STRING" id="1386089.N865_04705"/>
<dbReference type="PATRIC" id="fig|1386089.3.peg.1073"/>